<dbReference type="InterPro" id="IPR050570">
    <property type="entry name" value="Cell_wall_metabolism_enzyme"/>
</dbReference>
<evidence type="ECO:0000313" key="5">
    <source>
        <dbReference type="Proteomes" id="UP000280307"/>
    </source>
</evidence>
<dbReference type="SUPFAM" id="SSF51261">
    <property type="entry name" value="Duplicated hybrid motif"/>
    <property type="match status" value="1"/>
</dbReference>
<dbReference type="PROSITE" id="PS51257">
    <property type="entry name" value="PROKAR_LIPOPROTEIN"/>
    <property type="match status" value="1"/>
</dbReference>
<feature type="compositionally biased region" description="Low complexity" evidence="1">
    <location>
        <begin position="50"/>
        <end position="62"/>
    </location>
</feature>
<dbReference type="PANTHER" id="PTHR21666:SF268">
    <property type="entry name" value="PEPTIDASE M23 DOMAIN-CONTAINING PROTEIN"/>
    <property type="match status" value="1"/>
</dbReference>
<dbReference type="EMBL" id="RSAS01000256">
    <property type="protein sequence ID" value="RRR74589.1"/>
    <property type="molecule type" value="Genomic_DNA"/>
</dbReference>
<feature type="chain" id="PRO_5019526427" evidence="2">
    <location>
        <begin position="24"/>
        <end position="232"/>
    </location>
</feature>
<organism evidence="4 5">
    <name type="scientific">Candidatus Viridilinea halotolerans</name>
    <dbReference type="NCBI Taxonomy" id="2491704"/>
    <lineage>
        <taxon>Bacteria</taxon>
        <taxon>Bacillati</taxon>
        <taxon>Chloroflexota</taxon>
        <taxon>Chloroflexia</taxon>
        <taxon>Chloroflexales</taxon>
        <taxon>Chloroflexineae</taxon>
        <taxon>Oscillochloridaceae</taxon>
        <taxon>Candidatus Viridilinea</taxon>
    </lineage>
</organism>
<dbReference type="CDD" id="cd12797">
    <property type="entry name" value="M23_peptidase"/>
    <property type="match status" value="1"/>
</dbReference>
<keyword evidence="2" id="KW-0732">Signal</keyword>
<feature type="domain" description="M23ase beta-sheet core" evidence="3">
    <location>
        <begin position="99"/>
        <end position="198"/>
    </location>
</feature>
<evidence type="ECO:0000313" key="4">
    <source>
        <dbReference type="EMBL" id="RRR74589.1"/>
    </source>
</evidence>
<dbReference type="Gene3D" id="2.70.70.10">
    <property type="entry name" value="Glucose Permease (Domain IIA)"/>
    <property type="match status" value="1"/>
</dbReference>
<gene>
    <name evidence="4" type="ORF">EI684_06680</name>
</gene>
<protein>
    <submittedName>
        <fullName evidence="4">M23 family peptidase</fullName>
    </submittedName>
</protein>
<dbReference type="GO" id="GO:0004222">
    <property type="term" value="F:metalloendopeptidase activity"/>
    <property type="evidence" value="ECO:0007669"/>
    <property type="project" value="TreeGrafter"/>
</dbReference>
<feature type="signal peptide" evidence="2">
    <location>
        <begin position="1"/>
        <end position="23"/>
    </location>
</feature>
<accession>A0A426U437</accession>
<dbReference type="InterPro" id="IPR011055">
    <property type="entry name" value="Dup_hybrid_motif"/>
</dbReference>
<evidence type="ECO:0000259" key="3">
    <source>
        <dbReference type="Pfam" id="PF01551"/>
    </source>
</evidence>
<comment type="caution">
    <text evidence="4">The sequence shown here is derived from an EMBL/GenBank/DDBJ whole genome shotgun (WGS) entry which is preliminary data.</text>
</comment>
<dbReference type="Pfam" id="PF01551">
    <property type="entry name" value="Peptidase_M23"/>
    <property type="match status" value="1"/>
</dbReference>
<feature type="region of interest" description="Disordered" evidence="1">
    <location>
        <begin position="32"/>
        <end position="69"/>
    </location>
</feature>
<proteinExistence type="predicted"/>
<reference evidence="4 5" key="1">
    <citation type="submission" date="2018-12" db="EMBL/GenBank/DDBJ databases">
        <title>Genome Sequence of Candidatus Viridilinea halotolerans isolated from saline sulfide-rich spring.</title>
        <authorList>
            <person name="Grouzdev D.S."/>
            <person name="Burganskaya E.I."/>
            <person name="Krutkina M.S."/>
            <person name="Sukhacheva M.V."/>
            <person name="Gorlenko V.M."/>
        </authorList>
    </citation>
    <scope>NUCLEOTIDE SEQUENCE [LARGE SCALE GENOMIC DNA]</scope>
    <source>
        <strain evidence="4">Chok-6</strain>
    </source>
</reference>
<name>A0A426U437_9CHLR</name>
<dbReference type="PANTHER" id="PTHR21666">
    <property type="entry name" value="PEPTIDASE-RELATED"/>
    <property type="match status" value="1"/>
</dbReference>
<evidence type="ECO:0000256" key="2">
    <source>
        <dbReference type="SAM" id="SignalP"/>
    </source>
</evidence>
<dbReference type="Proteomes" id="UP000280307">
    <property type="component" value="Unassembled WGS sequence"/>
</dbReference>
<dbReference type="InterPro" id="IPR016047">
    <property type="entry name" value="M23ase_b-sheet_dom"/>
</dbReference>
<evidence type="ECO:0000256" key="1">
    <source>
        <dbReference type="SAM" id="MobiDB-lite"/>
    </source>
</evidence>
<sequence length="232" mass="24565">MKPLACLALLLTLLVGCSPVAVSQPPVATALPPATTTPLPTKVPAPTFTPLPTATPTATPSPTAMPSPTATPTPIVLSYVFPVEAAWLEYGEYHHTYPATDIFCPTGSRFVAPTSGVIDFVSYEDRWNPAADDPAIRGGISVAMLGDDGVRYYGSHLSSIAEGIAVGERVHSGQLLGLTGNSGNARSTPPHVHFGISRPTTPDDWQVRRGEISPYPYLRAWQRGENLTPALP</sequence>
<dbReference type="AlphaFoldDB" id="A0A426U437"/>